<feature type="domain" description="SCP" evidence="1">
    <location>
        <begin position="46"/>
        <end position="147"/>
    </location>
</feature>
<dbReference type="Gene3D" id="3.40.33.10">
    <property type="entry name" value="CAP"/>
    <property type="match status" value="1"/>
</dbReference>
<dbReference type="InterPro" id="IPR014044">
    <property type="entry name" value="CAP_dom"/>
</dbReference>
<evidence type="ECO:0000313" key="2">
    <source>
        <dbReference type="EMBL" id="EAU47328.1"/>
    </source>
</evidence>
<gene>
    <name evidence="2" type="ORF">R2601_20991</name>
</gene>
<dbReference type="Pfam" id="PF00188">
    <property type="entry name" value="CAP"/>
    <property type="match status" value="1"/>
</dbReference>
<dbReference type="CDD" id="cd05379">
    <property type="entry name" value="CAP_bacterial"/>
    <property type="match status" value="1"/>
</dbReference>
<dbReference type="PANTHER" id="PTHR31157">
    <property type="entry name" value="SCP DOMAIN-CONTAINING PROTEIN"/>
    <property type="match status" value="1"/>
</dbReference>
<protein>
    <submittedName>
        <fullName evidence="2">Allergen V5/Tpx-1 related protein</fullName>
    </submittedName>
</protein>
<reference evidence="2 3" key="1">
    <citation type="journal article" date="2010" name="J. Bacteriol.">
        <title>Genome sequences of Pelagibaca bermudensis HTCC2601T and Maritimibacter alkaliphilus HTCC2654T, the type strains of two marine Roseobacter genera.</title>
        <authorList>
            <person name="Thrash J.C."/>
            <person name="Cho J.C."/>
            <person name="Ferriera S."/>
            <person name="Johnson J."/>
            <person name="Vergin K.L."/>
            <person name="Giovannoni S.J."/>
        </authorList>
    </citation>
    <scope>NUCLEOTIDE SEQUENCE [LARGE SCALE GENOMIC DNA]</scope>
    <source>
        <strain evidence="3">DSM 26914 / JCM 13377 / KCTC 12554 / HTCC2601</strain>
    </source>
</reference>
<dbReference type="Proteomes" id="UP000006230">
    <property type="component" value="Unassembled WGS sequence"/>
</dbReference>
<dbReference type="eggNOG" id="COG2340">
    <property type="taxonomic scope" value="Bacteria"/>
</dbReference>
<evidence type="ECO:0000259" key="1">
    <source>
        <dbReference type="Pfam" id="PF00188"/>
    </source>
</evidence>
<dbReference type="InterPro" id="IPR035940">
    <property type="entry name" value="CAP_sf"/>
</dbReference>
<keyword evidence="3" id="KW-1185">Reference proteome</keyword>
<dbReference type="EMBL" id="AATQ01000007">
    <property type="protein sequence ID" value="EAU47328.1"/>
    <property type="molecule type" value="Genomic_DNA"/>
</dbReference>
<sequence length="158" mass="16963">MITTAALLLTAGCAAPTPDIASRSGPMEPAATAQIEPEPAAAVPSLNAFRASHGLRPLTRSATLEAVAEAHARDMQAMDLMTHTGSDGSQMTDRLEREGYRYRAAAENVAQTHQGMDNAMRLWINSPGHRRNMLKTNVTQYGLARAGDFYAMVLAAPR</sequence>
<dbReference type="AlphaFoldDB" id="Q0FT41"/>
<comment type="caution">
    <text evidence="2">The sequence shown here is derived from an EMBL/GenBank/DDBJ whole genome shotgun (WGS) entry which is preliminary data.</text>
</comment>
<name>Q0FT41_SALBH</name>
<dbReference type="STRING" id="314265.R2601_20991"/>
<dbReference type="HOGENOM" id="CLU_048111_3_3_5"/>
<evidence type="ECO:0000313" key="3">
    <source>
        <dbReference type="Proteomes" id="UP000006230"/>
    </source>
</evidence>
<organism evidence="2 3">
    <name type="scientific">Salipiger bermudensis (strain DSM 26914 / JCM 13377 / KCTC 12554 / HTCC2601)</name>
    <name type="common">Pelagibaca bermudensis</name>
    <dbReference type="NCBI Taxonomy" id="314265"/>
    <lineage>
        <taxon>Bacteria</taxon>
        <taxon>Pseudomonadati</taxon>
        <taxon>Pseudomonadota</taxon>
        <taxon>Alphaproteobacteria</taxon>
        <taxon>Rhodobacterales</taxon>
        <taxon>Roseobacteraceae</taxon>
        <taxon>Salipiger</taxon>
    </lineage>
</organism>
<accession>Q0FT41</accession>
<dbReference type="PANTHER" id="PTHR31157:SF1">
    <property type="entry name" value="SCP DOMAIN-CONTAINING PROTEIN"/>
    <property type="match status" value="1"/>
</dbReference>
<dbReference type="RefSeq" id="WP_007799120.1">
    <property type="nucleotide sequence ID" value="NZ_DS022276.1"/>
</dbReference>
<proteinExistence type="predicted"/>
<dbReference type="SUPFAM" id="SSF55797">
    <property type="entry name" value="PR-1-like"/>
    <property type="match status" value="1"/>
</dbReference>